<dbReference type="Proteomes" id="UP000198500">
    <property type="component" value="Unassembled WGS sequence"/>
</dbReference>
<dbReference type="InterPro" id="IPR051018">
    <property type="entry name" value="Bacteriophage_GH24"/>
</dbReference>
<accession>A0A1H2RFF4</accession>
<organism evidence="8 9">
    <name type="scientific">Aidingimonas halophila</name>
    <dbReference type="NCBI Taxonomy" id="574349"/>
    <lineage>
        <taxon>Bacteria</taxon>
        <taxon>Pseudomonadati</taxon>
        <taxon>Pseudomonadota</taxon>
        <taxon>Gammaproteobacteria</taxon>
        <taxon>Oceanospirillales</taxon>
        <taxon>Halomonadaceae</taxon>
        <taxon>Aidingimonas</taxon>
    </lineage>
</organism>
<dbReference type="InterPro" id="IPR002196">
    <property type="entry name" value="Glyco_hydro_24"/>
</dbReference>
<evidence type="ECO:0000256" key="3">
    <source>
        <dbReference type="ARBA" id="ARBA00022638"/>
    </source>
</evidence>
<dbReference type="Pfam" id="PF00959">
    <property type="entry name" value="Phage_lysozyme"/>
    <property type="match status" value="1"/>
</dbReference>
<dbReference type="EC" id="3.2.1.17" evidence="7"/>
<comment type="catalytic activity">
    <reaction evidence="1 7">
        <text>Hydrolysis of (1-&gt;4)-beta-linkages between N-acetylmuramic acid and N-acetyl-D-glucosamine residues in a peptidoglycan and between N-acetyl-D-glucosamine residues in chitodextrins.</text>
        <dbReference type="EC" id="3.2.1.17"/>
    </reaction>
</comment>
<dbReference type="InterPro" id="IPR023347">
    <property type="entry name" value="Lysozyme_dom_sf"/>
</dbReference>
<dbReference type="EMBL" id="FNNI01000001">
    <property type="protein sequence ID" value="SDW17958.1"/>
    <property type="molecule type" value="Genomic_DNA"/>
</dbReference>
<evidence type="ECO:0000313" key="9">
    <source>
        <dbReference type="Proteomes" id="UP000198500"/>
    </source>
</evidence>
<keyword evidence="5" id="KW-1035">Host cytoplasm</keyword>
<evidence type="ECO:0000256" key="1">
    <source>
        <dbReference type="ARBA" id="ARBA00000632"/>
    </source>
</evidence>
<dbReference type="PANTHER" id="PTHR38107">
    <property type="match status" value="1"/>
</dbReference>
<sequence length="154" mass="17081">MELSSAGLKLIQSHEGLRLEAYRDAVGIPTIGYGHTKTAEMGQEITEAQALELLQSDVESFEDAVRDAVNVTITQNMFDALVSFAFNVGIGAFRDSTLLKKLNDHDYNGAADELLRWTKAGGKELAGLVKRREDERDLFLTSSDWFDAVDKRGR</sequence>
<dbReference type="OrthoDB" id="8141296at2"/>
<dbReference type="GO" id="GO:0031640">
    <property type="term" value="P:killing of cells of another organism"/>
    <property type="evidence" value="ECO:0007669"/>
    <property type="project" value="UniProtKB-KW"/>
</dbReference>
<evidence type="ECO:0000256" key="2">
    <source>
        <dbReference type="ARBA" id="ARBA00022529"/>
    </source>
</evidence>
<keyword evidence="6 7" id="KW-0326">Glycosidase</keyword>
<dbReference type="InterPro" id="IPR033907">
    <property type="entry name" value="Endolysin_autolysin"/>
</dbReference>
<gene>
    <name evidence="8" type="ORF">SAMN05443545_101305</name>
</gene>
<proteinExistence type="inferred from homology"/>
<reference evidence="8 9" key="1">
    <citation type="submission" date="2016-10" db="EMBL/GenBank/DDBJ databases">
        <authorList>
            <person name="de Groot N.N."/>
        </authorList>
    </citation>
    <scope>NUCLEOTIDE SEQUENCE [LARGE SCALE GENOMIC DNA]</scope>
    <source>
        <strain evidence="8 9">DSM 19219</strain>
    </source>
</reference>
<dbReference type="PANTHER" id="PTHR38107:SF3">
    <property type="entry name" value="LYSOZYME RRRD-RELATED"/>
    <property type="match status" value="1"/>
</dbReference>
<dbReference type="AlphaFoldDB" id="A0A1H2RFF4"/>
<keyword evidence="3 7" id="KW-0081">Bacteriolytic enzyme</keyword>
<dbReference type="HAMAP" id="MF_04110">
    <property type="entry name" value="ENDOLYSIN_T4"/>
    <property type="match status" value="1"/>
</dbReference>
<dbReference type="GO" id="GO:0016998">
    <property type="term" value="P:cell wall macromolecule catabolic process"/>
    <property type="evidence" value="ECO:0007669"/>
    <property type="project" value="InterPro"/>
</dbReference>
<keyword evidence="4 7" id="KW-0378">Hydrolase</keyword>
<dbReference type="InterPro" id="IPR034690">
    <property type="entry name" value="Endolysin_T4_type"/>
</dbReference>
<keyword evidence="9" id="KW-1185">Reference proteome</keyword>
<dbReference type="InterPro" id="IPR023346">
    <property type="entry name" value="Lysozyme-like_dom_sf"/>
</dbReference>
<evidence type="ECO:0000313" key="8">
    <source>
        <dbReference type="EMBL" id="SDW17958.1"/>
    </source>
</evidence>
<dbReference type="GO" id="GO:0003796">
    <property type="term" value="F:lysozyme activity"/>
    <property type="evidence" value="ECO:0007669"/>
    <property type="project" value="UniProtKB-EC"/>
</dbReference>
<evidence type="ECO:0000256" key="5">
    <source>
        <dbReference type="ARBA" id="ARBA00023200"/>
    </source>
</evidence>
<evidence type="ECO:0000256" key="4">
    <source>
        <dbReference type="ARBA" id="ARBA00022801"/>
    </source>
</evidence>
<evidence type="ECO:0000256" key="6">
    <source>
        <dbReference type="ARBA" id="ARBA00023295"/>
    </source>
</evidence>
<dbReference type="GO" id="GO:0009253">
    <property type="term" value="P:peptidoglycan catabolic process"/>
    <property type="evidence" value="ECO:0007669"/>
    <property type="project" value="InterPro"/>
</dbReference>
<keyword evidence="2 7" id="KW-0929">Antimicrobial</keyword>
<name>A0A1H2RFF4_9GAMM</name>
<dbReference type="GO" id="GO:0042742">
    <property type="term" value="P:defense response to bacterium"/>
    <property type="evidence" value="ECO:0007669"/>
    <property type="project" value="UniProtKB-KW"/>
</dbReference>
<dbReference type="Gene3D" id="1.10.530.40">
    <property type="match status" value="1"/>
</dbReference>
<dbReference type="RefSeq" id="WP_092567724.1">
    <property type="nucleotide sequence ID" value="NZ_BMXH01000001.1"/>
</dbReference>
<evidence type="ECO:0000256" key="7">
    <source>
        <dbReference type="RuleBase" id="RU003788"/>
    </source>
</evidence>
<dbReference type="CDD" id="cd00737">
    <property type="entry name" value="lyz_endolysin_autolysin"/>
    <property type="match status" value="1"/>
</dbReference>
<protein>
    <recommendedName>
        <fullName evidence="7">Lysozyme</fullName>
        <ecNumber evidence="7">3.2.1.17</ecNumber>
    </recommendedName>
</protein>
<dbReference type="SUPFAM" id="SSF53955">
    <property type="entry name" value="Lysozyme-like"/>
    <property type="match status" value="1"/>
</dbReference>
<comment type="similarity">
    <text evidence="7">Belongs to the glycosyl hydrolase 24 family.</text>
</comment>
<dbReference type="STRING" id="574349.SAMN05443545_101305"/>